<keyword evidence="3 5" id="KW-1133">Transmembrane helix</keyword>
<dbReference type="Pfam" id="PF10320">
    <property type="entry name" value="7TM_GPCR_Srsx"/>
    <property type="match status" value="1"/>
</dbReference>
<accession>A0A914IEA5</accession>
<feature type="transmembrane region" description="Helical" evidence="5">
    <location>
        <begin position="93"/>
        <end position="115"/>
    </location>
</feature>
<evidence type="ECO:0000256" key="1">
    <source>
        <dbReference type="ARBA" id="ARBA00004370"/>
    </source>
</evidence>
<comment type="subcellular location">
    <subcellularLocation>
        <location evidence="1">Membrane</location>
    </subcellularLocation>
</comment>
<dbReference type="InterPro" id="IPR000276">
    <property type="entry name" value="GPCR_Rhodpsn"/>
</dbReference>
<dbReference type="GO" id="GO:0004930">
    <property type="term" value="F:G protein-coupled receptor activity"/>
    <property type="evidence" value="ECO:0007669"/>
    <property type="project" value="InterPro"/>
</dbReference>
<organism evidence="6 7">
    <name type="scientific">Globodera rostochiensis</name>
    <name type="common">Golden nematode worm</name>
    <name type="synonym">Heterodera rostochiensis</name>
    <dbReference type="NCBI Taxonomy" id="31243"/>
    <lineage>
        <taxon>Eukaryota</taxon>
        <taxon>Metazoa</taxon>
        <taxon>Ecdysozoa</taxon>
        <taxon>Nematoda</taxon>
        <taxon>Chromadorea</taxon>
        <taxon>Rhabditida</taxon>
        <taxon>Tylenchina</taxon>
        <taxon>Tylenchomorpha</taxon>
        <taxon>Tylenchoidea</taxon>
        <taxon>Heteroderidae</taxon>
        <taxon>Heteroderinae</taxon>
        <taxon>Globodera</taxon>
    </lineage>
</organism>
<sequence>MSDGDENLVYLTFKDQRPCWLLIAFAVPISLISSIGILLNFSVIYVTFKSKNLDGVANYLLALTSFFEVLQQFGSFLFLYTAISGTNFIDYSLAVQICALSLFGFGGVPICMFFTGVDRLICILAPIWHNSLRKRYYLGTILAICNFCGIMTALLFFKTAMDIPNLKLTGELSGLVYVRGDAGKYFSIYSFVFYSLTIAIYVVTGVWIKFRAQGGTTPNNQTNRRIFRSLFIIILMNIGGYFLMTICENFVLPKNTFASVWAWAFKKIVALPLNVSASSSAVILYVTSNEYRKAFGDEFGKVMKLLAFVIGTLPPPLLPCKFGTYNRRSPFQQQKWTMEAINGRPFLCRFRKKFN</sequence>
<name>A0A914IEA5_GLORO</name>
<keyword evidence="6" id="KW-1185">Reference proteome</keyword>
<dbReference type="SMART" id="SM01381">
    <property type="entry name" value="7TM_GPCR_Srsx"/>
    <property type="match status" value="1"/>
</dbReference>
<evidence type="ECO:0000313" key="7">
    <source>
        <dbReference type="WBParaSite" id="Gr19_v10_g9097.t2"/>
    </source>
</evidence>
<evidence type="ECO:0000256" key="5">
    <source>
        <dbReference type="SAM" id="Phobius"/>
    </source>
</evidence>
<dbReference type="PANTHER" id="PTHR23360:SF5">
    <property type="entry name" value="G-PROTEIN COUPLED RECEPTORS FAMILY 1 PROFILE DOMAIN-CONTAINING PROTEIN"/>
    <property type="match status" value="1"/>
</dbReference>
<dbReference type="GO" id="GO:0016020">
    <property type="term" value="C:membrane"/>
    <property type="evidence" value="ECO:0007669"/>
    <property type="project" value="UniProtKB-SubCell"/>
</dbReference>
<proteinExistence type="predicted"/>
<feature type="transmembrane region" description="Helical" evidence="5">
    <location>
        <begin position="20"/>
        <end position="48"/>
    </location>
</feature>
<feature type="transmembrane region" description="Helical" evidence="5">
    <location>
        <begin position="186"/>
        <end position="208"/>
    </location>
</feature>
<feature type="transmembrane region" description="Helical" evidence="5">
    <location>
        <begin position="136"/>
        <end position="157"/>
    </location>
</feature>
<reference evidence="7" key="1">
    <citation type="submission" date="2022-11" db="UniProtKB">
        <authorList>
            <consortium name="WormBaseParasite"/>
        </authorList>
    </citation>
    <scope>IDENTIFICATION</scope>
</reference>
<feature type="transmembrane region" description="Helical" evidence="5">
    <location>
        <begin position="229"/>
        <end position="252"/>
    </location>
</feature>
<dbReference type="SUPFAM" id="SSF81321">
    <property type="entry name" value="Family A G protein-coupled receptor-like"/>
    <property type="match status" value="1"/>
</dbReference>
<feature type="transmembrane region" description="Helical" evidence="5">
    <location>
        <begin position="60"/>
        <end position="81"/>
    </location>
</feature>
<dbReference type="InterPro" id="IPR019424">
    <property type="entry name" value="7TM_GPCR_Srsx"/>
</dbReference>
<keyword evidence="4 5" id="KW-0472">Membrane</keyword>
<evidence type="ECO:0000256" key="2">
    <source>
        <dbReference type="ARBA" id="ARBA00022692"/>
    </source>
</evidence>
<keyword evidence="2 5" id="KW-0812">Transmembrane</keyword>
<evidence type="ECO:0000313" key="6">
    <source>
        <dbReference type="Proteomes" id="UP000887572"/>
    </source>
</evidence>
<evidence type="ECO:0000256" key="4">
    <source>
        <dbReference type="ARBA" id="ARBA00023136"/>
    </source>
</evidence>
<dbReference type="CDD" id="cd00637">
    <property type="entry name" value="7tm_classA_rhodopsin-like"/>
    <property type="match status" value="1"/>
</dbReference>
<dbReference type="Gene3D" id="1.20.1070.10">
    <property type="entry name" value="Rhodopsin 7-helix transmembrane proteins"/>
    <property type="match status" value="1"/>
</dbReference>
<dbReference type="WBParaSite" id="Gr19_v10_g9097.t2">
    <property type="protein sequence ID" value="Gr19_v10_g9097.t2"/>
    <property type="gene ID" value="Gr19_v10_g9097"/>
</dbReference>
<feature type="transmembrane region" description="Helical" evidence="5">
    <location>
        <begin position="264"/>
        <end position="286"/>
    </location>
</feature>
<dbReference type="PANTHER" id="PTHR23360">
    <property type="entry name" value="G-PROTEIN COUPLED RECEPTORS FAMILY 1 PROFILE DOMAIN-CONTAINING PROTEIN-RELATED"/>
    <property type="match status" value="1"/>
</dbReference>
<dbReference type="Proteomes" id="UP000887572">
    <property type="component" value="Unplaced"/>
</dbReference>
<dbReference type="AlphaFoldDB" id="A0A914IEA5"/>
<dbReference type="InterPro" id="IPR047130">
    <property type="entry name" value="7TM_GPCR_Srsx_nematod"/>
</dbReference>
<evidence type="ECO:0000256" key="3">
    <source>
        <dbReference type="ARBA" id="ARBA00022989"/>
    </source>
</evidence>
<protein>
    <submittedName>
        <fullName evidence="7">G_PROTEIN_RECEP_F1_2 domain-containing protein</fullName>
    </submittedName>
</protein>